<evidence type="ECO:0000256" key="1">
    <source>
        <dbReference type="SAM" id="Phobius"/>
    </source>
</evidence>
<dbReference type="RefSeq" id="WP_175195947.1">
    <property type="nucleotide sequence ID" value="NZ_CADIJO010000035.1"/>
</dbReference>
<name>A0A6S7AYH1_9BURK</name>
<feature type="transmembrane region" description="Helical" evidence="1">
    <location>
        <begin position="58"/>
        <end position="78"/>
    </location>
</feature>
<dbReference type="EMBL" id="CADIJO010000035">
    <property type="protein sequence ID" value="CAB3740616.1"/>
    <property type="molecule type" value="Genomic_DNA"/>
</dbReference>
<dbReference type="AlphaFoldDB" id="A0A6S7AYH1"/>
<keyword evidence="1" id="KW-1133">Transmembrane helix</keyword>
<evidence type="ECO:0000313" key="2">
    <source>
        <dbReference type="EMBL" id="CAB3740616.1"/>
    </source>
</evidence>
<feature type="transmembrane region" description="Helical" evidence="1">
    <location>
        <begin position="25"/>
        <end position="46"/>
    </location>
</feature>
<feature type="transmembrane region" description="Helical" evidence="1">
    <location>
        <begin position="215"/>
        <end position="240"/>
    </location>
</feature>
<feature type="transmembrane region" description="Helical" evidence="1">
    <location>
        <begin position="98"/>
        <end position="124"/>
    </location>
</feature>
<feature type="transmembrane region" description="Helical" evidence="1">
    <location>
        <begin position="183"/>
        <end position="203"/>
    </location>
</feature>
<keyword evidence="1" id="KW-0812">Transmembrane</keyword>
<protein>
    <submittedName>
        <fullName evidence="2">Uncharacterized protein</fullName>
    </submittedName>
</protein>
<keyword evidence="1" id="KW-0472">Membrane</keyword>
<feature type="transmembrane region" description="Helical" evidence="1">
    <location>
        <begin position="131"/>
        <end position="147"/>
    </location>
</feature>
<reference evidence="2 3" key="1">
    <citation type="submission" date="2020-04" db="EMBL/GenBank/DDBJ databases">
        <authorList>
            <person name="De Canck E."/>
        </authorList>
    </citation>
    <scope>NUCLEOTIDE SEQUENCE [LARGE SCALE GENOMIC DNA]</scope>
    <source>
        <strain evidence="2 3">LMG 3458</strain>
    </source>
</reference>
<proteinExistence type="predicted"/>
<sequence>MPQPLTGRRLLAQTLRQFTRQVPGMFAAAPLAFIFFVMSLPGALLLDQIGGPRERWLLAAAIVCLLSLARLVVAWQHYLNESPAKPALRVDGAYLRVLALLTGVAALIVGLKSFSTSLGVALYFKMPGTPSVVFLTLMLLLWLAIWLPVMHRLGAWSLSLPQAALAGRYGLGQSRRWLRGRVWPFAALLLLLTASTAIATGSLTTALHTRWLDAIATGAGALIITLVLVLAFAIQCAIAYRDRGEA</sequence>
<organism evidence="2 3">
    <name type="scientific">Achromobacter deleyi</name>
    <dbReference type="NCBI Taxonomy" id="1353891"/>
    <lineage>
        <taxon>Bacteria</taxon>
        <taxon>Pseudomonadati</taxon>
        <taxon>Pseudomonadota</taxon>
        <taxon>Betaproteobacteria</taxon>
        <taxon>Burkholderiales</taxon>
        <taxon>Alcaligenaceae</taxon>
        <taxon>Achromobacter</taxon>
    </lineage>
</organism>
<accession>A0A6S7AYH1</accession>
<dbReference type="Proteomes" id="UP000494111">
    <property type="component" value="Unassembled WGS sequence"/>
</dbReference>
<evidence type="ECO:0000313" key="3">
    <source>
        <dbReference type="Proteomes" id="UP000494111"/>
    </source>
</evidence>
<gene>
    <name evidence="2" type="ORF">LMG3458_05742</name>
</gene>